<protein>
    <submittedName>
        <fullName evidence="1">Uncharacterized protein</fullName>
    </submittedName>
</protein>
<organism evidence="1">
    <name type="scientific">bioreactor metagenome</name>
    <dbReference type="NCBI Taxonomy" id="1076179"/>
    <lineage>
        <taxon>unclassified sequences</taxon>
        <taxon>metagenomes</taxon>
        <taxon>ecological metagenomes</taxon>
    </lineage>
</organism>
<gene>
    <name evidence="1" type="ORF">SDC9_127519</name>
</gene>
<dbReference type="EMBL" id="VSSQ01030077">
    <property type="protein sequence ID" value="MPM80472.1"/>
    <property type="molecule type" value="Genomic_DNA"/>
</dbReference>
<comment type="caution">
    <text evidence="1">The sequence shown here is derived from an EMBL/GenBank/DDBJ whole genome shotgun (WGS) entry which is preliminary data.</text>
</comment>
<evidence type="ECO:0000313" key="1">
    <source>
        <dbReference type="EMBL" id="MPM80472.1"/>
    </source>
</evidence>
<dbReference type="AlphaFoldDB" id="A0A645CUT7"/>
<sequence>MSGTSVDLDADFEGKCSPAVVSDADFQPPKDVQFQDYSKMMEDWQKLIPSMSIPASE</sequence>
<proteinExistence type="predicted"/>
<reference evidence="1" key="1">
    <citation type="submission" date="2019-08" db="EMBL/GenBank/DDBJ databases">
        <authorList>
            <person name="Kucharzyk K."/>
            <person name="Murdoch R.W."/>
            <person name="Higgins S."/>
            <person name="Loffler F."/>
        </authorList>
    </citation>
    <scope>NUCLEOTIDE SEQUENCE</scope>
</reference>
<accession>A0A645CUT7</accession>
<name>A0A645CUT7_9ZZZZ</name>